<sequence>MLTTDWDKAGVAVTATVAEVVETVESCGAAVSGIPWRAWANETPERKGRSITAEGPHWLEKVPVTADGQAVAALSEEVEVQNFAARDEMSIFIPGRDSMDKYSTALSRLAKHPLDAAYIDVSRMRFVLHDDGVETAAAICRLDGTGGITAGW</sequence>
<evidence type="ECO:0000313" key="2">
    <source>
        <dbReference type="Proteomes" id="UP000589036"/>
    </source>
</evidence>
<evidence type="ECO:0000313" key="1">
    <source>
        <dbReference type="EMBL" id="NYE50084.1"/>
    </source>
</evidence>
<organism evidence="1 2">
    <name type="scientific">Spinactinospora alkalitolerans</name>
    <dbReference type="NCBI Taxonomy" id="687207"/>
    <lineage>
        <taxon>Bacteria</taxon>
        <taxon>Bacillati</taxon>
        <taxon>Actinomycetota</taxon>
        <taxon>Actinomycetes</taxon>
        <taxon>Streptosporangiales</taxon>
        <taxon>Nocardiopsidaceae</taxon>
        <taxon>Spinactinospora</taxon>
    </lineage>
</organism>
<dbReference type="RefSeq" id="WP_179645629.1">
    <property type="nucleotide sequence ID" value="NZ_BAAAYY010000014.1"/>
</dbReference>
<gene>
    <name evidence="1" type="ORF">HDA32_005204</name>
</gene>
<protein>
    <submittedName>
        <fullName evidence="1">Uncharacterized protein</fullName>
    </submittedName>
</protein>
<accession>A0A852U7P2</accession>
<name>A0A852U7P2_9ACTN</name>
<dbReference type="Proteomes" id="UP000589036">
    <property type="component" value="Unassembled WGS sequence"/>
</dbReference>
<dbReference type="AlphaFoldDB" id="A0A852U7P2"/>
<dbReference type="EMBL" id="JACCCC010000001">
    <property type="protein sequence ID" value="NYE50084.1"/>
    <property type="molecule type" value="Genomic_DNA"/>
</dbReference>
<proteinExistence type="predicted"/>
<comment type="caution">
    <text evidence="1">The sequence shown here is derived from an EMBL/GenBank/DDBJ whole genome shotgun (WGS) entry which is preliminary data.</text>
</comment>
<keyword evidence="2" id="KW-1185">Reference proteome</keyword>
<reference evidence="1 2" key="1">
    <citation type="submission" date="2020-07" db="EMBL/GenBank/DDBJ databases">
        <title>Sequencing the genomes of 1000 actinobacteria strains.</title>
        <authorList>
            <person name="Klenk H.-P."/>
        </authorList>
    </citation>
    <scope>NUCLEOTIDE SEQUENCE [LARGE SCALE GENOMIC DNA]</scope>
    <source>
        <strain evidence="1 2">CXB654</strain>
    </source>
</reference>